<sequence length="56" mass="6668">MEMTIKRKAFLEELPKIVEDVVREYGPKLKKIEIIEDEKGCYTVFITYESNFRPAQ</sequence>
<gene>
    <name evidence="1" type="ordered locus">TON_1892</name>
</gene>
<dbReference type="RefSeq" id="WP_012572855.1">
    <property type="nucleotide sequence ID" value="NC_011529.1"/>
</dbReference>
<organism evidence="1 2">
    <name type="scientific">Thermococcus onnurineus (strain NA1)</name>
    <dbReference type="NCBI Taxonomy" id="523850"/>
    <lineage>
        <taxon>Archaea</taxon>
        <taxon>Methanobacteriati</taxon>
        <taxon>Methanobacteriota</taxon>
        <taxon>Thermococci</taxon>
        <taxon>Thermococcales</taxon>
        <taxon>Thermococcaceae</taxon>
        <taxon>Thermococcus</taxon>
    </lineage>
</organism>
<dbReference type="EMBL" id="CP000855">
    <property type="protein sequence ID" value="ACJ17383.1"/>
    <property type="molecule type" value="Genomic_DNA"/>
</dbReference>
<dbReference type="AlphaFoldDB" id="B6YVQ9"/>
<proteinExistence type="predicted"/>
<dbReference type="eggNOG" id="arCOG08596">
    <property type="taxonomic scope" value="Archaea"/>
</dbReference>
<accession>B6YVQ9</accession>
<protein>
    <submittedName>
        <fullName evidence="1">Uncharacterized protein</fullName>
    </submittedName>
</protein>
<dbReference type="HOGENOM" id="CLU_3113202_0_0_2"/>
<dbReference type="KEGG" id="ton:TON_1892"/>
<evidence type="ECO:0000313" key="1">
    <source>
        <dbReference type="EMBL" id="ACJ17383.1"/>
    </source>
</evidence>
<keyword evidence="2" id="KW-1185">Reference proteome</keyword>
<reference evidence="1 2" key="1">
    <citation type="journal article" date="2008" name="J. Bacteriol.">
        <title>The complete genome sequence of Thermococcus onnurineus NA1 reveals a mixed heterotrophic and carboxydotrophic metabolism.</title>
        <authorList>
            <person name="Lee H.S."/>
            <person name="Kang S.G."/>
            <person name="Bae S.S."/>
            <person name="Lim J.K."/>
            <person name="Cho Y."/>
            <person name="Kim Y.J."/>
            <person name="Jeon J.H."/>
            <person name="Cha S.S."/>
            <person name="Kwon K.K."/>
            <person name="Kim H.T."/>
            <person name="Park C.J."/>
            <person name="Lee H.W."/>
            <person name="Kim S.I."/>
            <person name="Chun J."/>
            <person name="Colwell R.R."/>
            <person name="Kim S.J."/>
            <person name="Lee J.H."/>
        </authorList>
    </citation>
    <scope>NUCLEOTIDE SEQUENCE [LARGE SCALE GENOMIC DNA]</scope>
    <source>
        <strain evidence="1 2">NA1</strain>
    </source>
</reference>
<name>B6YVQ9_THEON</name>
<dbReference type="PATRIC" id="fig|523850.10.peg.1906"/>
<evidence type="ECO:0000313" key="2">
    <source>
        <dbReference type="Proteomes" id="UP000002727"/>
    </source>
</evidence>
<dbReference type="GeneID" id="58786863"/>
<dbReference type="STRING" id="523850.TON_1892"/>
<dbReference type="Proteomes" id="UP000002727">
    <property type="component" value="Chromosome"/>
</dbReference>